<dbReference type="CDD" id="cd01131">
    <property type="entry name" value="PilT"/>
    <property type="match status" value="1"/>
</dbReference>
<comment type="similarity">
    <text evidence="1">Belongs to the GSP E family.</text>
</comment>
<sequence length="408" mass="45674">MNTDNLHDILDEMVQVYSQKKQSRSETPAEIGAHFHPLLDRLCETAEAQNASDILISKGFPPSLKINSALTPQPQKALTGEETAAIAASTMNAEQSEIFRRDGEINYSVQSRSGTRYRANAYHSQGSAGLVLRRINHVIPQMQELGLPEKLKDLAVAPRGLLIIVGPTGSGKSTTMATMLEHRNKTLPSHIVTIEDPIEFIYKPRRCIFTQREIGVDTINWQTAVQNAMRQSPDVVCIGEVRSRESMEYAMQLAQTGHLCIFTLHANTAPQSLERILNFYPKEQHNQILIDIALNLTGIICQRLALKQDKTGRTAVVDLLINTPAIQDFILKGDLMNISKIMETAKTDGMQTMDQNLFELYRHGIISYEEALRQSVSANNLRLHIQLHKEGKTPELLYDRVNGLNLIS</sequence>
<protein>
    <submittedName>
        <fullName evidence="3">Twitching motility protein PilT</fullName>
    </submittedName>
</protein>
<dbReference type="InterPro" id="IPR003593">
    <property type="entry name" value="AAA+_ATPase"/>
</dbReference>
<evidence type="ECO:0000313" key="3">
    <source>
        <dbReference type="EMBL" id="CRY98184.1"/>
    </source>
</evidence>
<dbReference type="Gene3D" id="3.40.50.300">
    <property type="entry name" value="P-loop containing nucleotide triphosphate hydrolases"/>
    <property type="match status" value="1"/>
</dbReference>
<dbReference type="Pfam" id="PF00437">
    <property type="entry name" value="T2SSE"/>
    <property type="match status" value="1"/>
</dbReference>
<dbReference type="GO" id="GO:0005524">
    <property type="term" value="F:ATP binding"/>
    <property type="evidence" value="ECO:0007669"/>
    <property type="project" value="InterPro"/>
</dbReference>
<reference evidence="3 4" key="1">
    <citation type="submission" date="2014-11" db="EMBL/GenBank/DDBJ databases">
        <authorList>
            <person name="Diene M.Seydina."/>
        </authorList>
    </citation>
    <scope>NUCLEOTIDE SEQUENCE [LARGE SCALE GENOMIC DNA]</scope>
    <source>
        <strain evidence="3 4">Neisseria meningitidis CHUV</strain>
    </source>
</reference>
<dbReference type="GO" id="GO:0016887">
    <property type="term" value="F:ATP hydrolysis activity"/>
    <property type="evidence" value="ECO:0007669"/>
    <property type="project" value="InterPro"/>
</dbReference>
<dbReference type="InterPro" id="IPR027417">
    <property type="entry name" value="P-loop_NTPase"/>
</dbReference>
<dbReference type="InterPro" id="IPR050921">
    <property type="entry name" value="T4SS_GSP_E_ATPase"/>
</dbReference>
<organism evidence="3 4">
    <name type="scientific">Neisseria meningitidis serogroup B</name>
    <dbReference type="NCBI Taxonomy" id="491"/>
    <lineage>
        <taxon>Bacteria</taxon>
        <taxon>Pseudomonadati</taxon>
        <taxon>Pseudomonadota</taxon>
        <taxon>Betaproteobacteria</taxon>
        <taxon>Neisseriales</taxon>
        <taxon>Neisseriaceae</taxon>
        <taxon>Neisseria</taxon>
    </lineage>
</organism>
<name>A0A0H5Q9Z2_NEIMI</name>
<dbReference type="SUPFAM" id="SSF52540">
    <property type="entry name" value="P-loop containing nucleoside triphosphate hydrolases"/>
    <property type="match status" value="1"/>
</dbReference>
<accession>A0A0H5Q9Z2</accession>
<dbReference type="AlphaFoldDB" id="A0A0H5Q9Z2"/>
<dbReference type="NCBIfam" id="TIGR01420">
    <property type="entry name" value="pilT_fam"/>
    <property type="match status" value="1"/>
</dbReference>
<dbReference type="PANTHER" id="PTHR30486:SF12">
    <property type="entry name" value="TYPE IV PILUS ATPASE PILU"/>
    <property type="match status" value="1"/>
</dbReference>
<evidence type="ECO:0000259" key="2">
    <source>
        <dbReference type="SMART" id="SM00382"/>
    </source>
</evidence>
<dbReference type="Gene3D" id="3.30.450.90">
    <property type="match status" value="1"/>
</dbReference>
<feature type="domain" description="AAA+ ATPase" evidence="2">
    <location>
        <begin position="158"/>
        <end position="310"/>
    </location>
</feature>
<dbReference type="InterPro" id="IPR001482">
    <property type="entry name" value="T2SS/T4SS_dom"/>
</dbReference>
<dbReference type="EMBL" id="CVTF01000009">
    <property type="protein sequence ID" value="CRY98184.1"/>
    <property type="molecule type" value="Genomic_DNA"/>
</dbReference>
<dbReference type="Proteomes" id="UP000182715">
    <property type="component" value="Unassembled WGS sequence"/>
</dbReference>
<dbReference type="SMART" id="SM00382">
    <property type="entry name" value="AAA"/>
    <property type="match status" value="1"/>
</dbReference>
<dbReference type="PANTHER" id="PTHR30486">
    <property type="entry name" value="TWITCHING MOTILITY PROTEIN PILT"/>
    <property type="match status" value="1"/>
</dbReference>
<dbReference type="OMA" id="YKEWELD"/>
<dbReference type="InterPro" id="IPR006321">
    <property type="entry name" value="PilT/PilU"/>
</dbReference>
<evidence type="ECO:0000313" key="4">
    <source>
        <dbReference type="Proteomes" id="UP000182715"/>
    </source>
</evidence>
<proteinExistence type="inferred from homology"/>
<evidence type="ECO:0000256" key="1">
    <source>
        <dbReference type="ARBA" id="ARBA00006611"/>
    </source>
</evidence>